<evidence type="ECO:0000256" key="1">
    <source>
        <dbReference type="SAM" id="Phobius"/>
    </source>
</evidence>
<dbReference type="GO" id="GO:0016740">
    <property type="term" value="F:transferase activity"/>
    <property type="evidence" value="ECO:0007669"/>
    <property type="project" value="UniProtKB-KW"/>
</dbReference>
<organismHost>
    <name type="scientific">Melanoplus sanguinipes</name>
    <name type="common">Migratory grasshopper</name>
    <dbReference type="NCBI Taxonomy" id="65742"/>
</organismHost>
<dbReference type="Pfam" id="PF01755">
    <property type="entry name" value="Glyco_transf_25"/>
    <property type="match status" value="1"/>
</dbReference>
<evidence type="ECO:0000313" key="3">
    <source>
        <dbReference type="EMBL" id="AAC97755.1"/>
    </source>
</evidence>
<gene>
    <name evidence="3" type="primary">MSV206</name>
</gene>
<proteinExistence type="predicted"/>
<dbReference type="KEGG" id="vg:1449750"/>
<keyword evidence="1" id="KW-0812">Transmembrane</keyword>
<accession>Q9YVN6</accession>
<dbReference type="EMBL" id="AF063866">
    <property type="protein sequence ID" value="AAC97755.1"/>
    <property type="molecule type" value="Genomic_DNA"/>
</dbReference>
<dbReference type="PIR" id="T28367">
    <property type="entry name" value="T28367"/>
</dbReference>
<keyword evidence="1" id="KW-1133">Transmembrane helix</keyword>
<dbReference type="RefSeq" id="NP_048277.1">
    <property type="nucleotide sequence ID" value="NC_001993.1"/>
</dbReference>
<keyword evidence="4" id="KW-1185">Reference proteome</keyword>
<dbReference type="GeneID" id="1449750"/>
<dbReference type="OrthoDB" id="8758at10239"/>
<evidence type="ECO:0000259" key="2">
    <source>
        <dbReference type="Pfam" id="PF01755"/>
    </source>
</evidence>
<dbReference type="InterPro" id="IPR002654">
    <property type="entry name" value="Glyco_trans_25"/>
</dbReference>
<evidence type="ECO:0000313" key="4">
    <source>
        <dbReference type="Proteomes" id="UP000172353"/>
    </source>
</evidence>
<organism evidence="3 4">
    <name type="scientific">Melanoplus sanguinipes entomopoxvirus</name>
    <name type="common">MsEPV</name>
    <dbReference type="NCBI Taxonomy" id="83191"/>
    <lineage>
        <taxon>Viruses</taxon>
        <taxon>Varidnaviria</taxon>
        <taxon>Bamfordvirae</taxon>
        <taxon>Nucleocytoviricota</taxon>
        <taxon>Pokkesviricetes</taxon>
        <taxon>Chitovirales</taxon>
        <taxon>Poxviridae</taxon>
        <taxon>Entomopoxvirinae</taxon>
        <taxon>Deltaentomopoxvirus</taxon>
        <taxon>Deltaentomopoxvirus msanguinipes</taxon>
    </lineage>
</organism>
<keyword evidence="3" id="KW-0808">Transferase</keyword>
<protein>
    <submittedName>
        <fullName evidence="3">ORF MSV206 putative glycosyl transferase, similar to Haemophilus somnus GB:U20824</fullName>
    </submittedName>
</protein>
<reference evidence="3 4" key="1">
    <citation type="journal article" date="1999" name="J. Virol.">
        <title>The genome of Melanoplus sanguinipes entomopoxvirus.</title>
        <authorList>
            <person name="Afonso C.L."/>
            <person name="Tulman E.R."/>
            <person name="Lu Z."/>
            <person name="Oma E."/>
            <person name="Kutish G.F."/>
            <person name="Rock D.L."/>
        </authorList>
    </citation>
    <scope>NUCLEOTIDE SEQUENCE [LARGE SCALE GENOMIC DNA]</scope>
    <source>
        <strain evidence="3">Tucson</strain>
    </source>
</reference>
<keyword evidence="1" id="KW-0472">Membrane</keyword>
<name>Q9YVN6_MSEPV</name>
<feature type="transmembrane region" description="Helical" evidence="1">
    <location>
        <begin position="245"/>
        <end position="262"/>
    </location>
</feature>
<feature type="domain" description="Glycosyl transferase family 25" evidence="2">
    <location>
        <begin position="6"/>
        <end position="121"/>
    </location>
</feature>
<sequence length="287" mass="33812">MNIRYHIIVLTIKRNKQRQKDIINYMNAQKYNNYSFFYGIDYKQNKDNVKYVARHIFKQISPYGVMACAASHILLWKFIASLESKYDFVIVLEDDTIINIDKLNKYIDYIYNLTKTGFTFLYSDYCLGWDSKIIIDKECTIIKNPMINMSLGAYALTSNIAKIISDYYIEYKVWFHIDVQLSLDIVNYMNISSYILCVNKMIVQPSGYNSSMGLKHNSLFLYSINNTTMYRLLTTPFFRIKELEFDAYTVAILIILLILLLYNSLTVFSIILFFLIIYEMILIYISG</sequence>
<dbReference type="Proteomes" id="UP000172353">
    <property type="component" value="Segment"/>
</dbReference>